<reference evidence="16" key="1">
    <citation type="journal article" date="2010" name="Nature">
        <title>The Amphimedon queenslandica genome and the evolution of animal complexity.</title>
        <authorList>
            <person name="Srivastava M."/>
            <person name="Simakov O."/>
            <person name="Chapman J."/>
            <person name="Fahey B."/>
            <person name="Gauthier M.E."/>
            <person name="Mitros T."/>
            <person name="Richards G.S."/>
            <person name="Conaco C."/>
            <person name="Dacre M."/>
            <person name="Hellsten U."/>
            <person name="Larroux C."/>
            <person name="Putnam N.H."/>
            <person name="Stanke M."/>
            <person name="Adamska M."/>
            <person name="Darling A."/>
            <person name="Degnan S.M."/>
            <person name="Oakley T.H."/>
            <person name="Plachetzki D.C."/>
            <person name="Zhai Y."/>
            <person name="Adamski M."/>
            <person name="Calcino A."/>
            <person name="Cummins S.F."/>
            <person name="Goodstein D.M."/>
            <person name="Harris C."/>
            <person name="Jackson D.J."/>
            <person name="Leys S.P."/>
            <person name="Shu S."/>
            <person name="Woodcroft B.J."/>
            <person name="Vervoort M."/>
            <person name="Kosik K.S."/>
            <person name="Manning G."/>
            <person name="Degnan B.M."/>
            <person name="Rokhsar D.S."/>
        </authorList>
    </citation>
    <scope>NUCLEOTIDE SEQUENCE [LARGE SCALE GENOMIC DNA]</scope>
</reference>
<dbReference type="Pfam" id="PF00023">
    <property type="entry name" value="Ank"/>
    <property type="match status" value="2"/>
</dbReference>
<dbReference type="PROSITE" id="PS51873">
    <property type="entry name" value="TRIAD"/>
    <property type="match status" value="1"/>
</dbReference>
<dbReference type="GO" id="GO:0016567">
    <property type="term" value="P:protein ubiquitination"/>
    <property type="evidence" value="ECO:0007669"/>
    <property type="project" value="InterPro"/>
</dbReference>
<dbReference type="CDD" id="cd20346">
    <property type="entry name" value="BRcat_RBR_ANKIB1"/>
    <property type="match status" value="1"/>
</dbReference>
<evidence type="ECO:0000256" key="3">
    <source>
        <dbReference type="ARBA" id="ARBA00022679"/>
    </source>
</evidence>
<dbReference type="eggNOG" id="KOG1815">
    <property type="taxonomic scope" value="Eukaryota"/>
</dbReference>
<feature type="region of interest" description="Disordered" evidence="12">
    <location>
        <begin position="725"/>
        <end position="772"/>
    </location>
</feature>
<dbReference type="InterPro" id="IPR017907">
    <property type="entry name" value="Znf_RING_CS"/>
</dbReference>
<dbReference type="KEGG" id="aqu:100633519"/>
<keyword evidence="11" id="KW-0175">Coiled coil</keyword>
<keyword evidence="7" id="KW-0833">Ubl conjugation pathway</keyword>
<dbReference type="Gene3D" id="1.25.40.20">
    <property type="entry name" value="Ankyrin repeat-containing domain"/>
    <property type="match status" value="2"/>
</dbReference>
<evidence type="ECO:0000256" key="10">
    <source>
        <dbReference type="PROSITE-ProRule" id="PRU00175"/>
    </source>
</evidence>
<feature type="repeat" description="ANK" evidence="9">
    <location>
        <begin position="138"/>
        <end position="170"/>
    </location>
</feature>
<dbReference type="AlphaFoldDB" id="A0A1X7UFM3"/>
<dbReference type="Gene3D" id="1.20.120.1750">
    <property type="match status" value="1"/>
</dbReference>
<dbReference type="InterPro" id="IPR001841">
    <property type="entry name" value="Znf_RING"/>
</dbReference>
<proteinExistence type="predicted"/>
<dbReference type="Pfam" id="PF01485">
    <property type="entry name" value="IBR"/>
    <property type="match status" value="1"/>
</dbReference>
<keyword evidence="6 10" id="KW-0863">Zinc-finger</keyword>
<dbReference type="PROSITE" id="PS00518">
    <property type="entry name" value="ZF_RING_1"/>
    <property type="match status" value="1"/>
</dbReference>
<evidence type="ECO:0000256" key="11">
    <source>
        <dbReference type="SAM" id="Coils"/>
    </source>
</evidence>
<keyword evidence="9" id="KW-0040">ANK repeat</keyword>
<gene>
    <name evidence="15" type="primary">100633519</name>
</gene>
<dbReference type="GO" id="GO:0008270">
    <property type="term" value="F:zinc ion binding"/>
    <property type="evidence" value="ECO:0007669"/>
    <property type="project" value="UniProtKB-KW"/>
</dbReference>
<dbReference type="OMA" id="GPMEDPW"/>
<evidence type="ECO:0000256" key="2">
    <source>
        <dbReference type="ARBA" id="ARBA00012251"/>
    </source>
</evidence>
<dbReference type="InterPro" id="IPR013083">
    <property type="entry name" value="Znf_RING/FYVE/PHD"/>
</dbReference>
<feature type="coiled-coil region" evidence="11">
    <location>
        <begin position="554"/>
        <end position="617"/>
    </location>
</feature>
<feature type="compositionally biased region" description="Acidic residues" evidence="12">
    <location>
        <begin position="729"/>
        <end position="738"/>
    </location>
</feature>
<dbReference type="PROSITE" id="PS50297">
    <property type="entry name" value="ANK_REP_REGION"/>
    <property type="match status" value="2"/>
</dbReference>
<dbReference type="EC" id="2.3.2.31" evidence="2"/>
<dbReference type="OrthoDB" id="69641at2759"/>
<dbReference type="PROSITE" id="PS50089">
    <property type="entry name" value="ZF_RING_2"/>
    <property type="match status" value="1"/>
</dbReference>
<keyword evidence="3" id="KW-0808">Transferase</keyword>
<name>A0A1X7UFM3_AMPQE</name>
<evidence type="ECO:0000256" key="8">
    <source>
        <dbReference type="ARBA" id="ARBA00022833"/>
    </source>
</evidence>
<evidence type="ECO:0000259" key="13">
    <source>
        <dbReference type="PROSITE" id="PS50089"/>
    </source>
</evidence>
<feature type="repeat" description="ANK" evidence="9">
    <location>
        <begin position="46"/>
        <end position="78"/>
    </location>
</feature>
<keyword evidence="8" id="KW-0862">Zinc</keyword>
<dbReference type="SUPFAM" id="SSF48403">
    <property type="entry name" value="Ankyrin repeat"/>
    <property type="match status" value="1"/>
</dbReference>
<evidence type="ECO:0000256" key="4">
    <source>
        <dbReference type="ARBA" id="ARBA00022723"/>
    </source>
</evidence>
<reference evidence="15" key="2">
    <citation type="submission" date="2017-05" db="UniProtKB">
        <authorList>
            <consortium name="EnsemblMetazoa"/>
        </authorList>
    </citation>
    <scope>IDENTIFICATION</scope>
</reference>
<dbReference type="EnsemblMetazoa" id="Aqu2.1.26577_001">
    <property type="protein sequence ID" value="Aqu2.1.26577_001"/>
    <property type="gene ID" value="Aqu2.1.26577"/>
</dbReference>
<comment type="catalytic activity">
    <reaction evidence="1">
        <text>[E2 ubiquitin-conjugating enzyme]-S-ubiquitinyl-L-cysteine + [acceptor protein]-L-lysine = [E2 ubiquitin-conjugating enzyme]-L-cysteine + [acceptor protein]-N(6)-ubiquitinyl-L-lysine.</text>
        <dbReference type="EC" id="2.3.2.31"/>
    </reaction>
</comment>
<dbReference type="PANTHER" id="PTHR11685">
    <property type="entry name" value="RBR FAMILY RING FINGER AND IBR DOMAIN-CONTAINING"/>
    <property type="match status" value="1"/>
</dbReference>
<keyword evidence="5" id="KW-0677">Repeat</keyword>
<evidence type="ECO:0000256" key="7">
    <source>
        <dbReference type="ARBA" id="ARBA00022786"/>
    </source>
</evidence>
<dbReference type="PROSITE" id="PS50088">
    <property type="entry name" value="ANK_REPEAT"/>
    <property type="match status" value="2"/>
</dbReference>
<organism evidence="15">
    <name type="scientific">Amphimedon queenslandica</name>
    <name type="common">Sponge</name>
    <dbReference type="NCBI Taxonomy" id="400682"/>
    <lineage>
        <taxon>Eukaryota</taxon>
        <taxon>Metazoa</taxon>
        <taxon>Porifera</taxon>
        <taxon>Demospongiae</taxon>
        <taxon>Heteroscleromorpha</taxon>
        <taxon>Haplosclerida</taxon>
        <taxon>Niphatidae</taxon>
        <taxon>Amphimedon</taxon>
    </lineage>
</organism>
<dbReference type="SUPFAM" id="SSF57850">
    <property type="entry name" value="RING/U-box"/>
    <property type="match status" value="2"/>
</dbReference>
<sequence length="795" mass="88352">MGGTTHSRLFFQAIKESNERKAVELYKSSEELQSLDPNKPYGRFHRAVSPLHLAAKRGFFELLKLFMKNGGKADLVDSRGQTVVHHICRSSNGTDSIVDQTRSEMLLFVINICLSPEKICPDLSLSPQLLNLSRQDKALNTPLHLAAGSGLVLTSQVLLNHGAVVHITNVAGQTPFAVADSGGHREIVKLIEPKMVFTVTPESSLVVQKPETLRLESYQGVERDELQVIKTDLIQGTAAILDIPVLSAQRLLEHFGWSQVLVVDSWLLDPMNTCSVAKVKLPMARQTSLAVEVVVMKQTSREEHICEICGDPSIELLSNPDCTHSFCKLCWMEYFSSKVKDGKVTNIPCPGFGCEELVNQELVLRLLPSEMSAKFAHFDLGSFIEGNPNTRWCPHPGCERAVHLKLSKDGGGAGGGAARAVSDSSESSAQSSAGVQQRNVDCGAGHFFCWSCSEEAHDPCNCDSWKAWKSKIASLADRDISKATAASLSERATSEAWVAKNSKPCPKCKIPIQRSDGCNHMTCSKCNHDFCWACLGRWAIHSSRTGGYYTCNRFQALKRAKEHLEAMKQHAELESNKKNAQYFKHAYNRYSNHCQSLEFEEKMLSNLSEKVQSLMASAQAAAVTRLEDQDKEGQFAKDAIRELLKSRLVLRASYALSYYTDGEKRRDELLKLIAPLEKSTEGLAEMIARPHLCTPKDKIVLGTIESRLARRVFIEKARGFNTQKLSVPEFEDPEDDGLISDHTDTDTDTDTDSWYSSSPPTPDSPIIIVPGIPRAPDLPRELEILYESDDEYYWD</sequence>
<dbReference type="InParanoid" id="A0A1X7UFM3"/>
<dbReference type="InterPro" id="IPR031127">
    <property type="entry name" value="E3_UB_ligase_RBR"/>
</dbReference>
<dbReference type="SMART" id="SM00647">
    <property type="entry name" value="IBR"/>
    <property type="match status" value="2"/>
</dbReference>
<evidence type="ECO:0000256" key="5">
    <source>
        <dbReference type="ARBA" id="ARBA00022737"/>
    </source>
</evidence>
<dbReference type="InterPro" id="IPR036770">
    <property type="entry name" value="Ankyrin_rpt-contain_sf"/>
</dbReference>
<dbReference type="GO" id="GO:0061630">
    <property type="term" value="F:ubiquitin protein ligase activity"/>
    <property type="evidence" value="ECO:0007669"/>
    <property type="project" value="UniProtKB-EC"/>
</dbReference>
<evidence type="ECO:0000256" key="12">
    <source>
        <dbReference type="SAM" id="MobiDB-lite"/>
    </source>
</evidence>
<evidence type="ECO:0000256" key="9">
    <source>
        <dbReference type="PROSITE-ProRule" id="PRU00023"/>
    </source>
</evidence>
<dbReference type="Proteomes" id="UP000007879">
    <property type="component" value="Unassembled WGS sequence"/>
</dbReference>
<evidence type="ECO:0000313" key="15">
    <source>
        <dbReference type="EnsemblMetazoa" id="Aqu2.1.26577_001"/>
    </source>
</evidence>
<dbReference type="InterPro" id="IPR002110">
    <property type="entry name" value="Ankyrin_rpt"/>
</dbReference>
<evidence type="ECO:0000313" key="16">
    <source>
        <dbReference type="Proteomes" id="UP000007879"/>
    </source>
</evidence>
<accession>A0A1X7UFM3</accession>
<keyword evidence="16" id="KW-1185">Reference proteome</keyword>
<evidence type="ECO:0000256" key="1">
    <source>
        <dbReference type="ARBA" id="ARBA00001798"/>
    </source>
</evidence>
<dbReference type="Gene3D" id="3.30.40.10">
    <property type="entry name" value="Zinc/RING finger domain, C3HC4 (zinc finger)"/>
    <property type="match status" value="1"/>
</dbReference>
<dbReference type="EnsemblMetazoa" id="XM_011406950.2">
    <property type="protein sequence ID" value="XP_011405252.1"/>
    <property type="gene ID" value="LOC100633519"/>
</dbReference>
<dbReference type="InterPro" id="IPR044066">
    <property type="entry name" value="TRIAD_supradom"/>
</dbReference>
<evidence type="ECO:0000256" key="6">
    <source>
        <dbReference type="ARBA" id="ARBA00022771"/>
    </source>
</evidence>
<keyword evidence="4" id="KW-0479">Metal-binding</keyword>
<dbReference type="SMART" id="SM00248">
    <property type="entry name" value="ANK"/>
    <property type="match status" value="2"/>
</dbReference>
<dbReference type="STRING" id="400682.A0A1X7UFM3"/>
<dbReference type="InterPro" id="IPR002867">
    <property type="entry name" value="IBR_dom"/>
</dbReference>
<evidence type="ECO:0000259" key="14">
    <source>
        <dbReference type="PROSITE" id="PS51873"/>
    </source>
</evidence>
<feature type="domain" description="RING-type" evidence="14">
    <location>
        <begin position="302"/>
        <end position="555"/>
    </location>
</feature>
<feature type="domain" description="RING-type" evidence="13">
    <location>
        <begin position="306"/>
        <end position="350"/>
    </location>
</feature>
<protein>
    <recommendedName>
        <fullName evidence="2">RBR-type E3 ubiquitin transferase</fullName>
        <ecNumber evidence="2">2.3.2.31</ecNumber>
    </recommendedName>
</protein>
<dbReference type="Pfam" id="PF22191">
    <property type="entry name" value="IBR_1"/>
    <property type="match status" value="1"/>
</dbReference>